<protein>
    <submittedName>
        <fullName evidence="2">Lactoylglutathione lyase</fullName>
    </submittedName>
</protein>
<feature type="signal peptide" evidence="1">
    <location>
        <begin position="1"/>
        <end position="18"/>
    </location>
</feature>
<dbReference type="GO" id="GO:0016829">
    <property type="term" value="F:lyase activity"/>
    <property type="evidence" value="ECO:0007669"/>
    <property type="project" value="UniProtKB-KW"/>
</dbReference>
<reference evidence="2 3" key="1">
    <citation type="journal article" date="2017" name="Genome Biol. Evol.">
        <title>Phytophthora megakarya and P. palmivora, closely related causal agents of cacao black pod rot, underwent increases in genome sizes and gene numbers by different mechanisms.</title>
        <authorList>
            <person name="Ali S.S."/>
            <person name="Shao J."/>
            <person name="Lary D.J."/>
            <person name="Kronmiller B."/>
            <person name="Shen D."/>
            <person name="Strem M.D."/>
            <person name="Amoako-Attah I."/>
            <person name="Akrofi A.Y."/>
            <person name="Begoude B.A."/>
            <person name="Ten Hoopen G.M."/>
            <person name="Coulibaly K."/>
            <person name="Kebe B.I."/>
            <person name="Melnick R.L."/>
            <person name="Guiltinan M.J."/>
            <person name="Tyler B.M."/>
            <person name="Meinhardt L.W."/>
            <person name="Bailey B.A."/>
        </authorList>
    </citation>
    <scope>NUCLEOTIDE SEQUENCE [LARGE SCALE GENOMIC DNA]</scope>
    <source>
        <strain evidence="3">sbr112.9</strain>
    </source>
</reference>
<dbReference type="EMBL" id="NCKW01017049">
    <property type="protein sequence ID" value="POM59711.1"/>
    <property type="molecule type" value="Genomic_DNA"/>
</dbReference>
<keyword evidence="3" id="KW-1185">Reference proteome</keyword>
<keyword evidence="2" id="KW-0456">Lyase</keyword>
<sequence length="91" mass="10319">MDVSVEHLLLLVSTACLSLLYSRGSSRKAAHKKAVRKLGLVTKDGELFFEAIHKSGNRFLFRDHFRMNTEAFGALFDRCQPFISDAVCDQR</sequence>
<accession>A0A2P4X2C9</accession>
<comment type="caution">
    <text evidence="2">The sequence shown here is derived from an EMBL/GenBank/DDBJ whole genome shotgun (WGS) entry which is preliminary data.</text>
</comment>
<feature type="chain" id="PRO_5015193554" evidence="1">
    <location>
        <begin position="19"/>
        <end position="91"/>
    </location>
</feature>
<name>A0A2P4X2C9_9STRA</name>
<dbReference type="Proteomes" id="UP000237271">
    <property type="component" value="Unassembled WGS sequence"/>
</dbReference>
<organism evidence="2 3">
    <name type="scientific">Phytophthora palmivora</name>
    <dbReference type="NCBI Taxonomy" id="4796"/>
    <lineage>
        <taxon>Eukaryota</taxon>
        <taxon>Sar</taxon>
        <taxon>Stramenopiles</taxon>
        <taxon>Oomycota</taxon>
        <taxon>Peronosporomycetes</taxon>
        <taxon>Peronosporales</taxon>
        <taxon>Peronosporaceae</taxon>
        <taxon>Phytophthora</taxon>
    </lineage>
</organism>
<keyword evidence="1" id="KW-0732">Signal</keyword>
<evidence type="ECO:0000313" key="2">
    <source>
        <dbReference type="EMBL" id="POM59711.1"/>
    </source>
</evidence>
<proteinExistence type="predicted"/>
<evidence type="ECO:0000313" key="3">
    <source>
        <dbReference type="Proteomes" id="UP000237271"/>
    </source>
</evidence>
<dbReference type="OrthoDB" id="126214at2759"/>
<evidence type="ECO:0000256" key="1">
    <source>
        <dbReference type="SAM" id="SignalP"/>
    </source>
</evidence>
<gene>
    <name evidence="2" type="ORF">PHPALM_31516</name>
</gene>
<dbReference type="AlphaFoldDB" id="A0A2P4X2C9"/>